<dbReference type="EMBL" id="CAXDID020000083">
    <property type="protein sequence ID" value="CAL6019383.1"/>
    <property type="molecule type" value="Genomic_DNA"/>
</dbReference>
<dbReference type="EMBL" id="CATOUU010000721">
    <property type="protein sequence ID" value="CAI9944023.1"/>
    <property type="molecule type" value="Genomic_DNA"/>
</dbReference>
<name>A0AA86ULI1_9EUKA</name>
<protein>
    <submittedName>
        <fullName evidence="2">Hypothetical_protein</fullName>
    </submittedName>
</protein>
<accession>A0AA86ULI1</accession>
<dbReference type="AlphaFoldDB" id="A0AA86ULI1"/>
<comment type="caution">
    <text evidence="1">The sequence shown here is derived from an EMBL/GenBank/DDBJ whole genome shotgun (WGS) entry which is preliminary data.</text>
</comment>
<gene>
    <name evidence="2" type="ORF">HINF_LOCUS26919</name>
    <name evidence="1" type="ORF">HINF_LOCUS31668</name>
</gene>
<sequence length="105" mass="12319">MISAQYITNILVQLSVYFKNKQKSPLDGIEPSTLRLTAARSNQLSYGGIILIGWQLIEQLQDKNKIEKSKFMVYLQQQIEKVEIKLMIMLSLNFREMLTWQLRII</sequence>
<dbReference type="AntiFam" id="ANF00014">
    <property type="entry name" value="tRNA translation"/>
</dbReference>
<keyword evidence="3" id="KW-1185">Reference proteome</keyword>
<dbReference type="Proteomes" id="UP001642409">
    <property type="component" value="Unassembled WGS sequence"/>
</dbReference>
<evidence type="ECO:0000313" key="2">
    <source>
        <dbReference type="EMBL" id="CAL6019383.1"/>
    </source>
</evidence>
<organism evidence="1">
    <name type="scientific">Hexamita inflata</name>
    <dbReference type="NCBI Taxonomy" id="28002"/>
    <lineage>
        <taxon>Eukaryota</taxon>
        <taxon>Metamonada</taxon>
        <taxon>Diplomonadida</taxon>
        <taxon>Hexamitidae</taxon>
        <taxon>Hexamitinae</taxon>
        <taxon>Hexamita</taxon>
    </lineage>
</organism>
<reference evidence="1" key="1">
    <citation type="submission" date="2023-06" db="EMBL/GenBank/DDBJ databases">
        <authorList>
            <person name="Kurt Z."/>
        </authorList>
    </citation>
    <scope>NUCLEOTIDE SEQUENCE</scope>
</reference>
<reference evidence="2 3" key="2">
    <citation type="submission" date="2024-07" db="EMBL/GenBank/DDBJ databases">
        <authorList>
            <person name="Akdeniz Z."/>
        </authorList>
    </citation>
    <scope>NUCLEOTIDE SEQUENCE [LARGE SCALE GENOMIC DNA]</scope>
</reference>
<proteinExistence type="predicted"/>
<evidence type="ECO:0000313" key="1">
    <source>
        <dbReference type="EMBL" id="CAI9944023.1"/>
    </source>
</evidence>
<evidence type="ECO:0000313" key="3">
    <source>
        <dbReference type="Proteomes" id="UP001642409"/>
    </source>
</evidence>